<gene>
    <name evidence="1" type="ORF">ML536_07755</name>
</gene>
<protein>
    <submittedName>
        <fullName evidence="1">Uncharacterized protein</fullName>
    </submittedName>
</protein>
<dbReference type="AlphaFoldDB" id="A0AA41UAT5"/>
<dbReference type="Proteomes" id="UP001156140">
    <property type="component" value="Unassembled WGS sequence"/>
</dbReference>
<sequence>MRRQVAGIGDAAARFVGTGSGEAFAGLAVEIARASGNRFLASLVTSCLDNLLAEDVAFLDRKLGGLLRQALAPLGALIVAGDADAARAVVNKALAEERVVA</sequence>
<organism evidence="1 2">
    <name type="scientific">Paradevosia shaoguanensis</name>
    <dbReference type="NCBI Taxonomy" id="1335043"/>
    <lineage>
        <taxon>Bacteria</taxon>
        <taxon>Pseudomonadati</taxon>
        <taxon>Pseudomonadota</taxon>
        <taxon>Alphaproteobacteria</taxon>
        <taxon>Hyphomicrobiales</taxon>
        <taxon>Devosiaceae</taxon>
        <taxon>Paradevosia</taxon>
    </lineage>
</organism>
<keyword evidence="2" id="KW-1185">Reference proteome</keyword>
<comment type="caution">
    <text evidence="1">The sequence shown here is derived from an EMBL/GenBank/DDBJ whole genome shotgun (WGS) entry which is preliminary data.</text>
</comment>
<evidence type="ECO:0000313" key="1">
    <source>
        <dbReference type="EMBL" id="MCI0126718.1"/>
    </source>
</evidence>
<evidence type="ECO:0000313" key="2">
    <source>
        <dbReference type="Proteomes" id="UP001156140"/>
    </source>
</evidence>
<reference evidence="1" key="1">
    <citation type="submission" date="2022-03" db="EMBL/GenBank/DDBJ databases">
        <title>The complete genome sequence of a Methyloterrigena soli.</title>
        <authorList>
            <person name="Zi Z."/>
        </authorList>
    </citation>
    <scope>NUCLEOTIDE SEQUENCE</scope>
    <source>
        <strain evidence="1">M48</strain>
    </source>
</reference>
<dbReference type="EMBL" id="JALAZD010000001">
    <property type="protein sequence ID" value="MCI0126718.1"/>
    <property type="molecule type" value="Genomic_DNA"/>
</dbReference>
<dbReference type="RefSeq" id="WP_281735499.1">
    <property type="nucleotide sequence ID" value="NZ_JAKETQ010000001.1"/>
</dbReference>
<proteinExistence type="predicted"/>
<accession>A0AA41UAT5</accession>
<name>A0AA41UAT5_9HYPH</name>